<sequence>MRDGDDRRVSRRRRVSGVRNFRVRKSILFSDETRRRRIAGTLLGFCGSLQVRVGASPWVPVRTTVYMTLARVEAARADGTARRGGRQLHGRA</sequence>
<dbReference type="EMBL" id="KV423937">
    <property type="protein sequence ID" value="KZT59733.1"/>
    <property type="molecule type" value="Genomic_DNA"/>
</dbReference>
<organism evidence="1 2">
    <name type="scientific">Calocera cornea HHB12733</name>
    <dbReference type="NCBI Taxonomy" id="1353952"/>
    <lineage>
        <taxon>Eukaryota</taxon>
        <taxon>Fungi</taxon>
        <taxon>Dikarya</taxon>
        <taxon>Basidiomycota</taxon>
        <taxon>Agaricomycotina</taxon>
        <taxon>Dacrymycetes</taxon>
        <taxon>Dacrymycetales</taxon>
        <taxon>Dacrymycetaceae</taxon>
        <taxon>Calocera</taxon>
    </lineage>
</organism>
<evidence type="ECO:0000313" key="2">
    <source>
        <dbReference type="Proteomes" id="UP000076842"/>
    </source>
</evidence>
<evidence type="ECO:0000313" key="1">
    <source>
        <dbReference type="EMBL" id="KZT59733.1"/>
    </source>
</evidence>
<name>A0A165HTQ9_9BASI</name>
<proteinExistence type="predicted"/>
<dbReference type="Proteomes" id="UP000076842">
    <property type="component" value="Unassembled WGS sequence"/>
</dbReference>
<accession>A0A165HTQ9</accession>
<gene>
    <name evidence="1" type="ORF">CALCODRAFT_173543</name>
</gene>
<reference evidence="1 2" key="1">
    <citation type="journal article" date="2016" name="Mol. Biol. Evol.">
        <title>Comparative Genomics of Early-Diverging Mushroom-Forming Fungi Provides Insights into the Origins of Lignocellulose Decay Capabilities.</title>
        <authorList>
            <person name="Nagy L.G."/>
            <person name="Riley R."/>
            <person name="Tritt A."/>
            <person name="Adam C."/>
            <person name="Daum C."/>
            <person name="Floudas D."/>
            <person name="Sun H."/>
            <person name="Yadav J.S."/>
            <person name="Pangilinan J."/>
            <person name="Larsson K.H."/>
            <person name="Matsuura K."/>
            <person name="Barry K."/>
            <person name="Labutti K."/>
            <person name="Kuo R."/>
            <person name="Ohm R.A."/>
            <person name="Bhattacharya S.S."/>
            <person name="Shirouzu T."/>
            <person name="Yoshinaga Y."/>
            <person name="Martin F.M."/>
            <person name="Grigoriev I.V."/>
            <person name="Hibbett D.S."/>
        </authorList>
    </citation>
    <scope>NUCLEOTIDE SEQUENCE [LARGE SCALE GENOMIC DNA]</scope>
    <source>
        <strain evidence="1 2">HHB12733</strain>
    </source>
</reference>
<dbReference type="InParanoid" id="A0A165HTQ9"/>
<keyword evidence="2" id="KW-1185">Reference proteome</keyword>
<protein>
    <submittedName>
        <fullName evidence="1">Uncharacterized protein</fullName>
    </submittedName>
</protein>
<dbReference type="AlphaFoldDB" id="A0A165HTQ9"/>